<dbReference type="OrthoDB" id="1938097at2759"/>
<evidence type="ECO:0000313" key="2">
    <source>
        <dbReference type="EMBL" id="KAG1368734.1"/>
    </source>
</evidence>
<dbReference type="EMBL" id="CM017885">
    <property type="protein sequence ID" value="KAG1368734.1"/>
    <property type="molecule type" value="Genomic_DNA"/>
</dbReference>
<organism evidence="2 3">
    <name type="scientific">Cocos nucifera</name>
    <name type="common">Coconut palm</name>
    <dbReference type="NCBI Taxonomy" id="13894"/>
    <lineage>
        <taxon>Eukaryota</taxon>
        <taxon>Viridiplantae</taxon>
        <taxon>Streptophyta</taxon>
        <taxon>Embryophyta</taxon>
        <taxon>Tracheophyta</taxon>
        <taxon>Spermatophyta</taxon>
        <taxon>Magnoliopsida</taxon>
        <taxon>Liliopsida</taxon>
        <taxon>Arecaceae</taxon>
        <taxon>Arecoideae</taxon>
        <taxon>Cocoseae</taxon>
        <taxon>Attaleinae</taxon>
        <taxon>Cocos</taxon>
    </lineage>
</organism>
<feature type="region of interest" description="Disordered" evidence="1">
    <location>
        <begin position="1"/>
        <end position="23"/>
    </location>
</feature>
<dbReference type="Proteomes" id="UP000797356">
    <property type="component" value="Chromosome 14"/>
</dbReference>
<accession>A0A8K0IXL9</accession>
<name>A0A8K0IXL9_COCNU</name>
<proteinExistence type="predicted"/>
<reference evidence="2" key="1">
    <citation type="journal article" date="2017" name="Gigascience">
        <title>The genome draft of coconut (Cocos nucifera).</title>
        <authorList>
            <person name="Xiao Y."/>
            <person name="Xu P."/>
            <person name="Fan H."/>
            <person name="Baudouin L."/>
            <person name="Xia W."/>
            <person name="Bocs S."/>
            <person name="Xu J."/>
            <person name="Li Q."/>
            <person name="Guo A."/>
            <person name="Zhou L."/>
            <person name="Li J."/>
            <person name="Wu Y."/>
            <person name="Ma Z."/>
            <person name="Armero A."/>
            <person name="Issali A.E."/>
            <person name="Liu N."/>
            <person name="Peng M."/>
            <person name="Yang Y."/>
        </authorList>
    </citation>
    <scope>NUCLEOTIDE SEQUENCE</scope>
    <source>
        <tissue evidence="2">Spear leaf of Hainan Tall coconut</tissue>
    </source>
</reference>
<feature type="compositionally biased region" description="Basic and acidic residues" evidence="1">
    <location>
        <begin position="1"/>
        <end position="13"/>
    </location>
</feature>
<feature type="compositionally biased region" description="Basic residues" evidence="1">
    <location>
        <begin position="14"/>
        <end position="23"/>
    </location>
</feature>
<keyword evidence="3" id="KW-1185">Reference proteome</keyword>
<comment type="caution">
    <text evidence="2">The sequence shown here is derived from an EMBL/GenBank/DDBJ whole genome shotgun (WGS) entry which is preliminary data.</text>
</comment>
<evidence type="ECO:0000313" key="3">
    <source>
        <dbReference type="Proteomes" id="UP000797356"/>
    </source>
</evidence>
<protein>
    <submittedName>
        <fullName evidence="2">Putative scarecrow-like protein 23</fullName>
    </submittedName>
</protein>
<dbReference type="AlphaFoldDB" id="A0A8K0IXL9"/>
<reference evidence="2" key="2">
    <citation type="submission" date="2019-07" db="EMBL/GenBank/DDBJ databases">
        <authorList>
            <person name="Yang Y."/>
            <person name="Bocs S."/>
            <person name="Baudouin L."/>
        </authorList>
    </citation>
    <scope>NUCLEOTIDE SEQUENCE</scope>
    <source>
        <tissue evidence="2">Spear leaf of Hainan Tall coconut</tissue>
    </source>
</reference>
<sequence length="79" mass="8804">MRPERSDREDEHGARKRQHRSASRVHVRIEGLRLLKLMLQCAEAVARGLLPEISELASPFGSSPERVAVYFSEASTSGS</sequence>
<evidence type="ECO:0000256" key="1">
    <source>
        <dbReference type="SAM" id="MobiDB-lite"/>
    </source>
</evidence>
<gene>
    <name evidence="2" type="ORF">COCNU_14G012020</name>
</gene>